<dbReference type="GO" id="GO:0000977">
    <property type="term" value="F:RNA polymerase II transcription regulatory region sequence-specific DNA binding"/>
    <property type="evidence" value="ECO:0007669"/>
    <property type="project" value="TreeGrafter"/>
</dbReference>
<dbReference type="CDD" id="cd00086">
    <property type="entry name" value="homeodomain"/>
    <property type="match status" value="1"/>
</dbReference>
<evidence type="ECO:0000256" key="4">
    <source>
        <dbReference type="ARBA" id="ARBA00023155"/>
    </source>
</evidence>
<dbReference type="SMART" id="SM00389">
    <property type="entry name" value="HOX"/>
    <property type="match status" value="1"/>
</dbReference>
<dbReference type="InterPro" id="IPR050649">
    <property type="entry name" value="Paired_Homeobox_TFs"/>
</dbReference>
<reference evidence="12" key="1">
    <citation type="submission" date="2021-05" db="EMBL/GenBank/DDBJ databases">
        <authorList>
            <person name="Alioto T."/>
            <person name="Alioto T."/>
            <person name="Gomez Garrido J."/>
        </authorList>
    </citation>
    <scope>NUCLEOTIDE SEQUENCE</scope>
</reference>
<feature type="region of interest" description="Disordered" evidence="10">
    <location>
        <begin position="400"/>
        <end position="442"/>
    </location>
</feature>
<evidence type="ECO:0000256" key="3">
    <source>
        <dbReference type="ARBA" id="ARBA00023125"/>
    </source>
</evidence>
<dbReference type="InterPro" id="IPR001356">
    <property type="entry name" value="HD"/>
</dbReference>
<protein>
    <recommendedName>
        <fullName evidence="7">Homeobox protein unc-4</fullName>
    </recommendedName>
</protein>
<dbReference type="FunFam" id="1.10.10.60:FF:000057">
    <property type="entry name" value="Short stature homeobox 2"/>
    <property type="match status" value="1"/>
</dbReference>
<evidence type="ECO:0000259" key="11">
    <source>
        <dbReference type="PROSITE" id="PS50071"/>
    </source>
</evidence>
<feature type="compositionally biased region" description="Low complexity" evidence="10">
    <location>
        <begin position="340"/>
        <end position="352"/>
    </location>
</feature>
<evidence type="ECO:0000256" key="10">
    <source>
        <dbReference type="SAM" id="MobiDB-lite"/>
    </source>
</evidence>
<feature type="compositionally biased region" description="Low complexity" evidence="10">
    <location>
        <begin position="400"/>
        <end position="412"/>
    </location>
</feature>
<dbReference type="Gene3D" id="1.10.10.60">
    <property type="entry name" value="Homeodomain-like"/>
    <property type="match status" value="1"/>
</dbReference>
<evidence type="ECO:0000313" key="12">
    <source>
        <dbReference type="EMBL" id="CAG6639180.1"/>
    </source>
</evidence>
<dbReference type="InterPro" id="IPR009057">
    <property type="entry name" value="Homeodomain-like_sf"/>
</dbReference>
<feature type="domain" description="Homeobox" evidence="11">
    <location>
        <begin position="110"/>
        <end position="170"/>
    </location>
</feature>
<feature type="DNA-binding region" description="Homeobox" evidence="8">
    <location>
        <begin position="112"/>
        <end position="171"/>
    </location>
</feature>
<comment type="subcellular location">
    <subcellularLocation>
        <location evidence="1 8 9">Nucleus</location>
    </subcellularLocation>
</comment>
<keyword evidence="5 8" id="KW-0539">Nucleus</keyword>
<evidence type="ECO:0000256" key="9">
    <source>
        <dbReference type="RuleBase" id="RU000682"/>
    </source>
</evidence>
<organism evidence="12">
    <name type="scientific">Cacopsylla melanoneura</name>
    <dbReference type="NCBI Taxonomy" id="428564"/>
    <lineage>
        <taxon>Eukaryota</taxon>
        <taxon>Metazoa</taxon>
        <taxon>Ecdysozoa</taxon>
        <taxon>Arthropoda</taxon>
        <taxon>Hexapoda</taxon>
        <taxon>Insecta</taxon>
        <taxon>Pterygota</taxon>
        <taxon>Neoptera</taxon>
        <taxon>Paraneoptera</taxon>
        <taxon>Hemiptera</taxon>
        <taxon>Sternorrhyncha</taxon>
        <taxon>Psylloidea</taxon>
        <taxon>Psyllidae</taxon>
        <taxon>Psyllinae</taxon>
        <taxon>Cacopsylla</taxon>
    </lineage>
</organism>
<evidence type="ECO:0000256" key="2">
    <source>
        <dbReference type="ARBA" id="ARBA00022473"/>
    </source>
</evidence>
<dbReference type="PANTHER" id="PTHR24329">
    <property type="entry name" value="HOMEOBOX PROTEIN ARISTALESS"/>
    <property type="match status" value="1"/>
</dbReference>
<dbReference type="EMBL" id="HBUF01105869">
    <property type="protein sequence ID" value="CAG6639180.1"/>
    <property type="molecule type" value="Transcribed_RNA"/>
</dbReference>
<dbReference type="GO" id="GO:0005634">
    <property type="term" value="C:nucleus"/>
    <property type="evidence" value="ECO:0007669"/>
    <property type="project" value="UniProtKB-SubCell"/>
</dbReference>
<evidence type="ECO:0000256" key="7">
    <source>
        <dbReference type="ARBA" id="ARBA00069290"/>
    </source>
</evidence>
<dbReference type="PANTHER" id="PTHR24329:SF543">
    <property type="entry name" value="FI01017P-RELATED"/>
    <property type="match status" value="1"/>
</dbReference>
<dbReference type="GO" id="GO:0000981">
    <property type="term" value="F:DNA-binding transcription factor activity, RNA polymerase II-specific"/>
    <property type="evidence" value="ECO:0007669"/>
    <property type="project" value="InterPro"/>
</dbReference>
<evidence type="ECO:0000256" key="6">
    <source>
        <dbReference type="ARBA" id="ARBA00038351"/>
    </source>
</evidence>
<evidence type="ECO:0000256" key="1">
    <source>
        <dbReference type="ARBA" id="ARBA00004123"/>
    </source>
</evidence>
<keyword evidence="3 8" id="KW-0238">DNA-binding</keyword>
<feature type="region of interest" description="Disordered" evidence="10">
    <location>
        <begin position="468"/>
        <end position="500"/>
    </location>
</feature>
<keyword evidence="4 8" id="KW-0371">Homeobox</keyword>
<dbReference type="AlphaFoldDB" id="A0A8D8QXF2"/>
<keyword evidence="2" id="KW-0217">Developmental protein</keyword>
<comment type="similarity">
    <text evidence="6">Belongs to the paired homeobox family. Unc-4 subfamily.</text>
</comment>
<name>A0A8D8QXF2_9HEMI</name>
<proteinExistence type="inferred from homology"/>
<evidence type="ECO:0000256" key="8">
    <source>
        <dbReference type="PROSITE-ProRule" id="PRU00108"/>
    </source>
</evidence>
<feature type="compositionally biased region" description="Low complexity" evidence="10">
    <location>
        <begin position="473"/>
        <end position="491"/>
    </location>
</feature>
<evidence type="ECO:0000256" key="5">
    <source>
        <dbReference type="ARBA" id="ARBA00023242"/>
    </source>
</evidence>
<dbReference type="InterPro" id="IPR017970">
    <property type="entry name" value="Homeobox_CS"/>
</dbReference>
<accession>A0A8D8QXF2</accession>
<dbReference type="PROSITE" id="PS00027">
    <property type="entry name" value="HOMEOBOX_1"/>
    <property type="match status" value="1"/>
</dbReference>
<feature type="region of interest" description="Disordered" evidence="10">
    <location>
        <begin position="338"/>
        <end position="360"/>
    </location>
</feature>
<dbReference type="Pfam" id="PF00046">
    <property type="entry name" value="Homeodomain"/>
    <property type="match status" value="1"/>
</dbReference>
<dbReference type="PROSITE" id="PS50071">
    <property type="entry name" value="HOMEOBOX_2"/>
    <property type="match status" value="1"/>
</dbReference>
<sequence length="500" mass="55793">MKKSLEPISGLSIARSTIYTIDEILGRNNNNNNNLTKKDSNLDYHRQEHRDQISLELLTGRNHGNQITETYEDHDDDTNSNASSFDYHRDLETNNEHKTNDLGGNSNKPRKIRRSRTTFTTFQLHQLERAFDKTQYPDVFTREDLASRLDLSEARVQVWFQNRRAKWRKREKAMGRETSVNYMNEPNHNFSATDLALHAAAVAQLTFPSALIHPSMDSLWQLNPLMLGLSAGLPWTQQIPTSSSPNIQSLINQQSPSANLQSLINQLPPNSPNLQSLISQSPPHLQSLISQYVTHNFLATSSNNSSSMERKLHSFLANSPSVGNSGNSMDVEKIRDFRANSNHSTSNGSNSSVEGRISEKQSALTSQYSNLLGNSNSAASENLQNVQEKPLLEKHRFLVNSNSTSNGSNSSSIEGKNSDKFTSSSGFHEVTSDRSVNETETVDVCRSSSIVLDVSRNGAIPLPLYYNERLRSDPTSLRSSESRSRSPSRSPNVEVEGGDN</sequence>
<dbReference type="SUPFAM" id="SSF46689">
    <property type="entry name" value="Homeodomain-like"/>
    <property type="match status" value="1"/>
</dbReference>